<evidence type="ECO:0000313" key="1">
    <source>
        <dbReference type="EMBL" id="KHJ80395.1"/>
    </source>
</evidence>
<dbReference type="OrthoDB" id="408933at2759"/>
<dbReference type="EMBL" id="KN556615">
    <property type="protein sequence ID" value="KHJ88014.1"/>
    <property type="molecule type" value="Genomic_DNA"/>
</dbReference>
<dbReference type="GO" id="GO:0005762">
    <property type="term" value="C:mitochondrial large ribosomal subunit"/>
    <property type="evidence" value="ECO:0007669"/>
    <property type="project" value="InterPro"/>
</dbReference>
<dbReference type="AlphaFoldDB" id="A0A0B1SAY0"/>
<dbReference type="EMBL" id="KN600793">
    <property type="protein sequence ID" value="KHJ80395.1"/>
    <property type="molecule type" value="Genomic_DNA"/>
</dbReference>
<reference evidence="1 3" key="1">
    <citation type="submission" date="2014-03" db="EMBL/GenBank/DDBJ databases">
        <title>Draft genome of the hookworm Oesophagostomum dentatum.</title>
        <authorList>
            <person name="Mitreva M."/>
        </authorList>
    </citation>
    <scope>NUCLEOTIDE SEQUENCE [LARGE SCALE GENOMIC DNA]</scope>
    <source>
        <strain evidence="1 3">OD-Hann</strain>
    </source>
</reference>
<dbReference type="GO" id="GO:0003735">
    <property type="term" value="F:structural constituent of ribosome"/>
    <property type="evidence" value="ECO:0007669"/>
    <property type="project" value="InterPro"/>
</dbReference>
<name>A0A0B1SAY0_OESDE</name>
<dbReference type="Pfam" id="PF09809">
    <property type="entry name" value="MRP-L27"/>
    <property type="match status" value="1"/>
</dbReference>
<keyword evidence="3" id="KW-1185">Reference proteome</keyword>
<gene>
    <name evidence="2" type="ORF">OESDEN_12195</name>
    <name evidence="1" type="ORF">OESDEN_19930</name>
</gene>
<protein>
    <submittedName>
        <fullName evidence="1">Uncharacterized protein</fullName>
    </submittedName>
</protein>
<sequence>MHAELVVPNLEGFKLKPYVSFRTDVEIEKRRRTYEAKVCGSLNITIFTA</sequence>
<proteinExistence type="predicted"/>
<evidence type="ECO:0000313" key="2">
    <source>
        <dbReference type="EMBL" id="KHJ88014.1"/>
    </source>
</evidence>
<dbReference type="InterPro" id="IPR019189">
    <property type="entry name" value="Ribosomal_mL41"/>
</dbReference>
<organism evidence="1 3">
    <name type="scientific">Oesophagostomum dentatum</name>
    <name type="common">Nodular worm</name>
    <dbReference type="NCBI Taxonomy" id="61180"/>
    <lineage>
        <taxon>Eukaryota</taxon>
        <taxon>Metazoa</taxon>
        <taxon>Ecdysozoa</taxon>
        <taxon>Nematoda</taxon>
        <taxon>Chromadorea</taxon>
        <taxon>Rhabditida</taxon>
        <taxon>Rhabditina</taxon>
        <taxon>Rhabditomorpha</taxon>
        <taxon>Strongyloidea</taxon>
        <taxon>Strongylidae</taxon>
        <taxon>Oesophagostomum</taxon>
    </lineage>
</organism>
<dbReference type="Proteomes" id="UP000053660">
    <property type="component" value="Unassembled WGS sequence"/>
</dbReference>
<accession>A0A0B1SAY0</accession>
<evidence type="ECO:0000313" key="3">
    <source>
        <dbReference type="Proteomes" id="UP000053660"/>
    </source>
</evidence>